<protein>
    <submittedName>
        <fullName evidence="1">Uncharacterized protein</fullName>
    </submittedName>
</protein>
<dbReference type="EMBL" id="JBEPMC010000024">
    <property type="protein sequence ID" value="MET3583809.1"/>
    <property type="molecule type" value="Genomic_DNA"/>
</dbReference>
<accession>A0ABV2H045</accession>
<proteinExistence type="predicted"/>
<evidence type="ECO:0000313" key="2">
    <source>
        <dbReference type="Proteomes" id="UP001549204"/>
    </source>
</evidence>
<evidence type="ECO:0000313" key="1">
    <source>
        <dbReference type="EMBL" id="MET3583809.1"/>
    </source>
</evidence>
<gene>
    <name evidence="1" type="ORF">ABID19_006875</name>
</gene>
<organism evidence="1 2">
    <name type="scientific">Mesorhizobium robiniae</name>
    <dbReference type="NCBI Taxonomy" id="559315"/>
    <lineage>
        <taxon>Bacteria</taxon>
        <taxon>Pseudomonadati</taxon>
        <taxon>Pseudomonadota</taxon>
        <taxon>Alphaproteobacteria</taxon>
        <taxon>Hyphomicrobiales</taxon>
        <taxon>Phyllobacteriaceae</taxon>
        <taxon>Mesorhizobium</taxon>
    </lineage>
</organism>
<reference evidence="1 2" key="1">
    <citation type="submission" date="2024-06" db="EMBL/GenBank/DDBJ databases">
        <title>Genomic Encyclopedia of Type Strains, Phase IV (KMG-IV): sequencing the most valuable type-strain genomes for metagenomic binning, comparative biology and taxonomic classification.</title>
        <authorList>
            <person name="Goeker M."/>
        </authorList>
    </citation>
    <scope>NUCLEOTIDE SEQUENCE [LARGE SCALE GENOMIC DNA]</scope>
    <source>
        <strain evidence="1 2">DSM 100022</strain>
    </source>
</reference>
<name>A0ABV2H045_9HYPH</name>
<keyword evidence="2" id="KW-1185">Reference proteome</keyword>
<comment type="caution">
    <text evidence="1">The sequence shown here is derived from an EMBL/GenBank/DDBJ whole genome shotgun (WGS) entry which is preliminary data.</text>
</comment>
<dbReference type="Proteomes" id="UP001549204">
    <property type="component" value="Unassembled WGS sequence"/>
</dbReference>
<sequence length="43" mass="4762">MMRMLVANTEAVHRNFGAFADSQYKLTEGGVTSQTLLFGRVIT</sequence>